<dbReference type="PANTHER" id="PTHR43133:SF51">
    <property type="entry name" value="RNA POLYMERASE SIGMA FACTOR"/>
    <property type="match status" value="1"/>
</dbReference>
<gene>
    <name evidence="8" type="primary">rpoE_1</name>
    <name evidence="8" type="ORF">Mal4_01180</name>
</gene>
<dbReference type="AlphaFoldDB" id="A0A517Z048"/>
<protein>
    <submittedName>
        <fullName evidence="8">ECF RNA polymerase sigma-E factor</fullName>
    </submittedName>
</protein>
<evidence type="ECO:0000256" key="3">
    <source>
        <dbReference type="ARBA" id="ARBA00023082"/>
    </source>
</evidence>
<keyword evidence="2" id="KW-0805">Transcription regulation</keyword>
<name>A0A517Z048_9PLAN</name>
<dbReference type="SUPFAM" id="SSF88946">
    <property type="entry name" value="Sigma2 domain of RNA polymerase sigma factors"/>
    <property type="match status" value="1"/>
</dbReference>
<reference evidence="8 9" key="1">
    <citation type="submission" date="2019-02" db="EMBL/GenBank/DDBJ databases">
        <title>Deep-cultivation of Planctomycetes and their phenomic and genomic characterization uncovers novel biology.</title>
        <authorList>
            <person name="Wiegand S."/>
            <person name="Jogler M."/>
            <person name="Boedeker C."/>
            <person name="Pinto D."/>
            <person name="Vollmers J."/>
            <person name="Rivas-Marin E."/>
            <person name="Kohn T."/>
            <person name="Peeters S.H."/>
            <person name="Heuer A."/>
            <person name="Rast P."/>
            <person name="Oberbeckmann S."/>
            <person name="Bunk B."/>
            <person name="Jeske O."/>
            <person name="Meyerdierks A."/>
            <person name="Storesund J.E."/>
            <person name="Kallscheuer N."/>
            <person name="Luecker S."/>
            <person name="Lage O.M."/>
            <person name="Pohl T."/>
            <person name="Merkel B.J."/>
            <person name="Hornburger P."/>
            <person name="Mueller R.-W."/>
            <person name="Bruemmer F."/>
            <person name="Labrenz M."/>
            <person name="Spormann A.M."/>
            <person name="Op den Camp H."/>
            <person name="Overmann J."/>
            <person name="Amann R."/>
            <person name="Jetten M.S.M."/>
            <person name="Mascher T."/>
            <person name="Medema M.H."/>
            <person name="Devos D.P."/>
            <person name="Kaster A.-K."/>
            <person name="Ovreas L."/>
            <person name="Rohde M."/>
            <person name="Galperin M.Y."/>
            <person name="Jogler C."/>
        </authorList>
    </citation>
    <scope>NUCLEOTIDE SEQUENCE [LARGE SCALE GENOMIC DNA]</scope>
    <source>
        <strain evidence="8 9">Mal4</strain>
    </source>
</reference>
<evidence type="ECO:0000256" key="1">
    <source>
        <dbReference type="ARBA" id="ARBA00010641"/>
    </source>
</evidence>
<evidence type="ECO:0000259" key="6">
    <source>
        <dbReference type="Pfam" id="PF04542"/>
    </source>
</evidence>
<evidence type="ECO:0000259" key="7">
    <source>
        <dbReference type="Pfam" id="PF08281"/>
    </source>
</evidence>
<proteinExistence type="inferred from homology"/>
<dbReference type="GO" id="GO:0003677">
    <property type="term" value="F:DNA binding"/>
    <property type="evidence" value="ECO:0007669"/>
    <property type="project" value="InterPro"/>
</dbReference>
<comment type="similarity">
    <text evidence="1">Belongs to the sigma-70 factor family. ECF subfamily.</text>
</comment>
<dbReference type="Proteomes" id="UP000320496">
    <property type="component" value="Chromosome"/>
</dbReference>
<dbReference type="GO" id="GO:0006352">
    <property type="term" value="P:DNA-templated transcription initiation"/>
    <property type="evidence" value="ECO:0007669"/>
    <property type="project" value="InterPro"/>
</dbReference>
<dbReference type="InterPro" id="IPR036388">
    <property type="entry name" value="WH-like_DNA-bd_sf"/>
</dbReference>
<feature type="domain" description="RNA polymerase sigma factor 70 region 4 type 2" evidence="7">
    <location>
        <begin position="126"/>
        <end position="178"/>
    </location>
</feature>
<dbReference type="InterPro" id="IPR007627">
    <property type="entry name" value="RNA_pol_sigma70_r2"/>
</dbReference>
<keyword evidence="9" id="KW-1185">Reference proteome</keyword>
<dbReference type="InterPro" id="IPR013249">
    <property type="entry name" value="RNA_pol_sigma70_r4_t2"/>
</dbReference>
<dbReference type="Pfam" id="PF08281">
    <property type="entry name" value="Sigma70_r4_2"/>
    <property type="match status" value="1"/>
</dbReference>
<keyword evidence="3" id="KW-0731">Sigma factor</keyword>
<dbReference type="RefSeq" id="WP_145366530.1">
    <property type="nucleotide sequence ID" value="NZ_CP036275.1"/>
</dbReference>
<dbReference type="InterPro" id="IPR039425">
    <property type="entry name" value="RNA_pol_sigma-70-like"/>
</dbReference>
<evidence type="ECO:0000313" key="9">
    <source>
        <dbReference type="Proteomes" id="UP000320496"/>
    </source>
</evidence>
<dbReference type="OrthoDB" id="9785675at2"/>
<dbReference type="Gene3D" id="1.10.10.10">
    <property type="entry name" value="Winged helix-like DNA-binding domain superfamily/Winged helix DNA-binding domain"/>
    <property type="match status" value="1"/>
</dbReference>
<dbReference type="KEGG" id="mri:Mal4_01180"/>
<keyword evidence="4" id="KW-0804">Transcription</keyword>
<evidence type="ECO:0000256" key="4">
    <source>
        <dbReference type="ARBA" id="ARBA00023163"/>
    </source>
</evidence>
<feature type="domain" description="RNA polymerase sigma-70 region 2" evidence="6">
    <location>
        <begin position="23"/>
        <end position="89"/>
    </location>
</feature>
<dbReference type="InterPro" id="IPR013325">
    <property type="entry name" value="RNA_pol_sigma_r2"/>
</dbReference>
<feature type="region of interest" description="Disordered" evidence="5">
    <location>
        <begin position="95"/>
        <end position="123"/>
    </location>
</feature>
<sequence>MNTDDQQLIDRCRAGDVEAFGGLVTRYQDRLYGTLVRMLGSTHEASDVAQDAFVLAFQKLDSFRGDSAFYSWLFRIAYNAAASRRRKRRIARISVEAARDQTGQEPTDHRPSTDPSHALQSQERSDLVRQALSELAEDHRTVLVMKEMENLRYEQIAELLDCPVGTVRSRIHRARNELREKLNRALKAEQ</sequence>
<dbReference type="Gene3D" id="1.10.1740.10">
    <property type="match status" value="1"/>
</dbReference>
<dbReference type="PANTHER" id="PTHR43133">
    <property type="entry name" value="RNA POLYMERASE ECF-TYPE SIGMA FACTO"/>
    <property type="match status" value="1"/>
</dbReference>
<evidence type="ECO:0000256" key="5">
    <source>
        <dbReference type="SAM" id="MobiDB-lite"/>
    </source>
</evidence>
<organism evidence="8 9">
    <name type="scientific">Maioricimonas rarisocia</name>
    <dbReference type="NCBI Taxonomy" id="2528026"/>
    <lineage>
        <taxon>Bacteria</taxon>
        <taxon>Pseudomonadati</taxon>
        <taxon>Planctomycetota</taxon>
        <taxon>Planctomycetia</taxon>
        <taxon>Planctomycetales</taxon>
        <taxon>Planctomycetaceae</taxon>
        <taxon>Maioricimonas</taxon>
    </lineage>
</organism>
<accession>A0A517Z048</accession>
<evidence type="ECO:0000256" key="2">
    <source>
        <dbReference type="ARBA" id="ARBA00023015"/>
    </source>
</evidence>
<dbReference type="SUPFAM" id="SSF88659">
    <property type="entry name" value="Sigma3 and sigma4 domains of RNA polymerase sigma factors"/>
    <property type="match status" value="1"/>
</dbReference>
<dbReference type="InterPro" id="IPR013324">
    <property type="entry name" value="RNA_pol_sigma_r3/r4-like"/>
</dbReference>
<dbReference type="GO" id="GO:0016987">
    <property type="term" value="F:sigma factor activity"/>
    <property type="evidence" value="ECO:0007669"/>
    <property type="project" value="UniProtKB-KW"/>
</dbReference>
<dbReference type="NCBIfam" id="TIGR02937">
    <property type="entry name" value="sigma70-ECF"/>
    <property type="match status" value="1"/>
</dbReference>
<dbReference type="CDD" id="cd06171">
    <property type="entry name" value="Sigma70_r4"/>
    <property type="match status" value="1"/>
</dbReference>
<dbReference type="EMBL" id="CP036275">
    <property type="protein sequence ID" value="QDU35836.1"/>
    <property type="molecule type" value="Genomic_DNA"/>
</dbReference>
<dbReference type="Pfam" id="PF04542">
    <property type="entry name" value="Sigma70_r2"/>
    <property type="match status" value="1"/>
</dbReference>
<evidence type="ECO:0000313" key="8">
    <source>
        <dbReference type="EMBL" id="QDU35836.1"/>
    </source>
</evidence>
<dbReference type="InterPro" id="IPR014284">
    <property type="entry name" value="RNA_pol_sigma-70_dom"/>
</dbReference>
<feature type="compositionally biased region" description="Polar residues" evidence="5">
    <location>
        <begin position="113"/>
        <end position="122"/>
    </location>
</feature>